<accession>A0A8J6NP08</accession>
<dbReference type="InterPro" id="IPR002502">
    <property type="entry name" value="Amidase_domain"/>
</dbReference>
<organism evidence="3 4">
    <name type="scientific">Candidatus Desulfatibia vada</name>
    <dbReference type="NCBI Taxonomy" id="2841696"/>
    <lineage>
        <taxon>Bacteria</taxon>
        <taxon>Pseudomonadati</taxon>
        <taxon>Thermodesulfobacteriota</taxon>
        <taxon>Desulfobacteria</taxon>
        <taxon>Desulfobacterales</taxon>
        <taxon>Desulfobacterales incertae sedis</taxon>
        <taxon>Candidatus Desulfatibia</taxon>
    </lineage>
</organism>
<gene>
    <name evidence="3" type="ORF">H8D96_02820</name>
</gene>
<feature type="region of interest" description="Disordered" evidence="1">
    <location>
        <begin position="66"/>
        <end position="117"/>
    </location>
</feature>
<proteinExistence type="predicted"/>
<evidence type="ECO:0000259" key="2">
    <source>
        <dbReference type="Pfam" id="PF01510"/>
    </source>
</evidence>
<dbReference type="EMBL" id="JACNIG010000087">
    <property type="protein sequence ID" value="MBC8430831.1"/>
    <property type="molecule type" value="Genomic_DNA"/>
</dbReference>
<dbReference type="Pfam" id="PF01510">
    <property type="entry name" value="Amidase_2"/>
    <property type="match status" value="1"/>
</dbReference>
<evidence type="ECO:0000313" key="4">
    <source>
        <dbReference type="Proteomes" id="UP000605201"/>
    </source>
</evidence>
<reference evidence="3 4" key="1">
    <citation type="submission" date="2020-08" db="EMBL/GenBank/DDBJ databases">
        <title>Bridging the membrane lipid divide: bacteria of the FCB group superphylum have the potential to synthesize archaeal ether lipids.</title>
        <authorList>
            <person name="Villanueva L."/>
            <person name="Von Meijenfeldt F.A.B."/>
            <person name="Westbye A.B."/>
            <person name="Yadav S."/>
            <person name="Hopmans E.C."/>
            <person name="Dutilh B.E."/>
            <person name="Sinninghe Damste J.S."/>
        </authorList>
    </citation>
    <scope>NUCLEOTIDE SEQUENCE [LARGE SCALE GENOMIC DNA]</scope>
    <source>
        <strain evidence="3">NIOZ-UU17</strain>
    </source>
</reference>
<evidence type="ECO:0000313" key="3">
    <source>
        <dbReference type="EMBL" id="MBC8430831.1"/>
    </source>
</evidence>
<dbReference type="SUPFAM" id="SSF55846">
    <property type="entry name" value="N-acetylmuramoyl-L-alanine amidase-like"/>
    <property type="match status" value="1"/>
</dbReference>
<dbReference type="Gene3D" id="3.40.80.10">
    <property type="entry name" value="Peptidoglycan recognition protein-like"/>
    <property type="match status" value="1"/>
</dbReference>
<name>A0A8J6NP08_9BACT</name>
<protein>
    <submittedName>
        <fullName evidence="3">N-acetylmuramoyl-L-alanine amidase</fullName>
    </submittedName>
</protein>
<dbReference type="GO" id="GO:0009253">
    <property type="term" value="P:peptidoglycan catabolic process"/>
    <property type="evidence" value="ECO:0007669"/>
    <property type="project" value="InterPro"/>
</dbReference>
<comment type="caution">
    <text evidence="3">The sequence shown here is derived from an EMBL/GenBank/DDBJ whole genome shotgun (WGS) entry which is preliminary data.</text>
</comment>
<dbReference type="InterPro" id="IPR036505">
    <property type="entry name" value="Amidase/PGRP_sf"/>
</dbReference>
<feature type="domain" description="N-acetylmuramoyl-L-alanine amidase" evidence="2">
    <location>
        <begin position="258"/>
        <end position="396"/>
    </location>
</feature>
<evidence type="ECO:0000256" key="1">
    <source>
        <dbReference type="SAM" id="MobiDB-lite"/>
    </source>
</evidence>
<dbReference type="AlphaFoldDB" id="A0A8J6NP08"/>
<sequence>MQDLSTVLTSLTIAAGLALGVERTLEMLKNIMESETGFLRRSEYKDAVDRTKEAINKAKTGIDKDASDTAVPLSADRTGPTDPTPAAGVSPIQKIDTDLSPADSEGEERFPAPQIPVIPATPKPPFAATKTLFLQLAAAGLGMILAHIFNIKLLSVFLKGYGFPITDPFSALDILFTGLVIGGGSQPIHLLIRFLTERKVLVKTEDAAETQLPIAKTVATAELVETAKGVLETVWKDIDYRGGVHPERLENAHRRIDEPNLIVYHHTAMATSKPFQDIVDEFLVTKKWLTGYHCVIMPDGAIRPFCRWDRYGNHAKGKNARSLGLAIHGNFHTEPTDKYSNADGRYGNQSPTDAQLHAGARVAALWAYLYDDIALDFNASILPHREAIPRHTVCPGSNFPIDDFQRLIRYYYEAWAEPKVAQEGIAAFKKLPKIYAT</sequence>
<dbReference type="GO" id="GO:0008745">
    <property type="term" value="F:N-acetylmuramoyl-L-alanine amidase activity"/>
    <property type="evidence" value="ECO:0007669"/>
    <property type="project" value="InterPro"/>
</dbReference>
<dbReference type="CDD" id="cd06583">
    <property type="entry name" value="PGRP"/>
    <property type="match status" value="1"/>
</dbReference>
<dbReference type="Proteomes" id="UP000605201">
    <property type="component" value="Unassembled WGS sequence"/>
</dbReference>